<comment type="caution">
    <text evidence="1">The sequence shown here is derived from an EMBL/GenBank/DDBJ whole genome shotgun (WGS) entry which is preliminary data.</text>
</comment>
<dbReference type="Proteomes" id="UP000324800">
    <property type="component" value="Unassembled WGS sequence"/>
</dbReference>
<accession>A0A5J4V6S2</accession>
<name>A0A5J4V6S2_9EUKA</name>
<evidence type="ECO:0000313" key="1">
    <source>
        <dbReference type="EMBL" id="KAA6378070.1"/>
    </source>
</evidence>
<evidence type="ECO:0000313" key="2">
    <source>
        <dbReference type="Proteomes" id="UP000324800"/>
    </source>
</evidence>
<dbReference type="AlphaFoldDB" id="A0A5J4V6S2"/>
<reference evidence="1 2" key="1">
    <citation type="submission" date="2019-03" db="EMBL/GenBank/DDBJ databases">
        <title>Single cell metagenomics reveals metabolic interactions within the superorganism composed of flagellate Streblomastix strix and complex community of Bacteroidetes bacteria on its surface.</title>
        <authorList>
            <person name="Treitli S.C."/>
            <person name="Kolisko M."/>
            <person name="Husnik F."/>
            <person name="Keeling P."/>
            <person name="Hampl V."/>
        </authorList>
    </citation>
    <scope>NUCLEOTIDE SEQUENCE [LARGE SCALE GENOMIC DNA]</scope>
    <source>
        <strain evidence="1">ST1C</strain>
    </source>
</reference>
<proteinExistence type="predicted"/>
<gene>
    <name evidence="1" type="ORF">EZS28_026406</name>
</gene>
<sequence length="118" mass="13519">MAESDQANVKKCQAMKKYRCLEDRKSNNKSQKASSIRRVTHNQTRRNIKEELLQGILWRASSTRKPLNRLLMDGAASESDFAKKQVNSKRIGLNLENLKLSPFLFISLLQKDSILVSI</sequence>
<protein>
    <submittedName>
        <fullName evidence="1">Uncharacterized protein</fullName>
    </submittedName>
</protein>
<organism evidence="1 2">
    <name type="scientific">Streblomastix strix</name>
    <dbReference type="NCBI Taxonomy" id="222440"/>
    <lineage>
        <taxon>Eukaryota</taxon>
        <taxon>Metamonada</taxon>
        <taxon>Preaxostyla</taxon>
        <taxon>Oxymonadida</taxon>
        <taxon>Streblomastigidae</taxon>
        <taxon>Streblomastix</taxon>
    </lineage>
</organism>
<dbReference type="EMBL" id="SNRW01009399">
    <property type="protein sequence ID" value="KAA6378070.1"/>
    <property type="molecule type" value="Genomic_DNA"/>
</dbReference>